<gene>
    <name evidence="5" type="ORF">DW921_11090</name>
</gene>
<dbReference type="InterPro" id="IPR052165">
    <property type="entry name" value="Membrane_assoc_protease"/>
</dbReference>
<evidence type="ECO:0000259" key="4">
    <source>
        <dbReference type="Pfam" id="PF01957"/>
    </source>
</evidence>
<dbReference type="PANTHER" id="PTHR33507:SF3">
    <property type="entry name" value="INNER MEMBRANE PROTEIN YBBJ"/>
    <property type="match status" value="1"/>
</dbReference>
<dbReference type="GO" id="GO:0005886">
    <property type="term" value="C:plasma membrane"/>
    <property type="evidence" value="ECO:0007669"/>
    <property type="project" value="TreeGrafter"/>
</dbReference>
<accession>A0A413SXN7</accession>
<keyword evidence="2" id="KW-1133">Transmembrane helix</keyword>
<dbReference type="RefSeq" id="WP_008140757.1">
    <property type="nucleotide sequence ID" value="NZ_CABJGD010000025.1"/>
</dbReference>
<dbReference type="GeneID" id="78404842"/>
<sequence length="154" mass="16403">MGTLIIITLIIAGLLLFAVEVFLIPGISLAGIASGASILYAIYYAFSSLGTQAGFITLGASVVGIAGVTLWFMRSKTVDRLALNQTLNFKLNPLKGLDLQVGDTGVTTTRLTLIGNAEIKGQRIEVQSADGFIEEKTAIRISRIDNGVVYVQRV</sequence>
<feature type="domain" description="NfeD-like C-terminal" evidence="4">
    <location>
        <begin position="100"/>
        <end position="152"/>
    </location>
</feature>
<keyword evidence="1" id="KW-0812">Transmembrane</keyword>
<dbReference type="AlphaFoldDB" id="A0A413SXN7"/>
<dbReference type="EMBL" id="QSFT01000025">
    <property type="protein sequence ID" value="RHA74270.1"/>
    <property type="molecule type" value="Genomic_DNA"/>
</dbReference>
<dbReference type="Pfam" id="PF01957">
    <property type="entry name" value="NfeD"/>
    <property type="match status" value="1"/>
</dbReference>
<proteinExistence type="predicted"/>
<evidence type="ECO:0000256" key="1">
    <source>
        <dbReference type="ARBA" id="ARBA00022692"/>
    </source>
</evidence>
<dbReference type="Proteomes" id="UP000283855">
    <property type="component" value="Unassembled WGS sequence"/>
</dbReference>
<name>A0A413SXN7_9BACT</name>
<protein>
    <submittedName>
        <fullName evidence="5">Nodulation efficiency protein D (NfeD)</fullName>
    </submittedName>
</protein>
<organism evidence="5 6">
    <name type="scientific">Phocaeicola coprophilus</name>
    <dbReference type="NCBI Taxonomy" id="387090"/>
    <lineage>
        <taxon>Bacteria</taxon>
        <taxon>Pseudomonadati</taxon>
        <taxon>Bacteroidota</taxon>
        <taxon>Bacteroidia</taxon>
        <taxon>Bacteroidales</taxon>
        <taxon>Bacteroidaceae</taxon>
        <taxon>Phocaeicola</taxon>
    </lineage>
</organism>
<reference evidence="5 6" key="1">
    <citation type="submission" date="2018-08" db="EMBL/GenBank/DDBJ databases">
        <title>A genome reference for cultivated species of the human gut microbiota.</title>
        <authorList>
            <person name="Zou Y."/>
            <person name="Xue W."/>
            <person name="Luo G."/>
        </authorList>
    </citation>
    <scope>NUCLEOTIDE SEQUENCE [LARGE SCALE GENOMIC DNA]</scope>
    <source>
        <strain evidence="5 6">AM42-38</strain>
    </source>
</reference>
<evidence type="ECO:0000256" key="2">
    <source>
        <dbReference type="ARBA" id="ARBA00022989"/>
    </source>
</evidence>
<comment type="caution">
    <text evidence="5">The sequence shown here is derived from an EMBL/GenBank/DDBJ whole genome shotgun (WGS) entry which is preliminary data.</text>
</comment>
<dbReference type="InterPro" id="IPR002810">
    <property type="entry name" value="NfeD-like_C"/>
</dbReference>
<keyword evidence="3" id="KW-0472">Membrane</keyword>
<evidence type="ECO:0000256" key="3">
    <source>
        <dbReference type="ARBA" id="ARBA00023136"/>
    </source>
</evidence>
<evidence type="ECO:0000313" key="6">
    <source>
        <dbReference type="Proteomes" id="UP000283855"/>
    </source>
</evidence>
<evidence type="ECO:0000313" key="5">
    <source>
        <dbReference type="EMBL" id="RHA74270.1"/>
    </source>
</evidence>
<dbReference type="PANTHER" id="PTHR33507">
    <property type="entry name" value="INNER MEMBRANE PROTEIN YBBJ"/>
    <property type="match status" value="1"/>
</dbReference>